<feature type="transmembrane region" description="Helical" evidence="1">
    <location>
        <begin position="12"/>
        <end position="36"/>
    </location>
</feature>
<dbReference type="Proteomes" id="UP000039324">
    <property type="component" value="Unassembled WGS sequence"/>
</dbReference>
<gene>
    <name evidence="2" type="ORF">PBRA_006623</name>
</gene>
<accession>A0A0G4ITL2</accession>
<dbReference type="EMBL" id="CDSF01000085">
    <property type="protein sequence ID" value="CEO98509.1"/>
    <property type="molecule type" value="Genomic_DNA"/>
</dbReference>
<protein>
    <submittedName>
        <fullName evidence="2">Uncharacterized protein</fullName>
    </submittedName>
</protein>
<evidence type="ECO:0000256" key="1">
    <source>
        <dbReference type="SAM" id="Phobius"/>
    </source>
</evidence>
<keyword evidence="1" id="KW-0812">Transmembrane</keyword>
<dbReference type="AlphaFoldDB" id="A0A0G4ITL2"/>
<keyword evidence="1" id="KW-0472">Membrane</keyword>
<evidence type="ECO:0000313" key="2">
    <source>
        <dbReference type="EMBL" id="CEO98509.1"/>
    </source>
</evidence>
<organism evidence="2 3">
    <name type="scientific">Plasmodiophora brassicae</name>
    <name type="common">Clubroot disease agent</name>
    <dbReference type="NCBI Taxonomy" id="37360"/>
    <lineage>
        <taxon>Eukaryota</taxon>
        <taxon>Sar</taxon>
        <taxon>Rhizaria</taxon>
        <taxon>Endomyxa</taxon>
        <taxon>Phytomyxea</taxon>
        <taxon>Plasmodiophorida</taxon>
        <taxon>Plasmodiophoridae</taxon>
        <taxon>Plasmodiophora</taxon>
    </lineage>
</organism>
<keyword evidence="3" id="KW-1185">Reference proteome</keyword>
<reference evidence="2 3" key="1">
    <citation type="submission" date="2015-02" db="EMBL/GenBank/DDBJ databases">
        <authorList>
            <person name="Chooi Y.-H."/>
        </authorList>
    </citation>
    <scope>NUCLEOTIDE SEQUENCE [LARGE SCALE GENOMIC DNA]</scope>
    <source>
        <strain evidence="2">E3</strain>
    </source>
</reference>
<sequence>RMTQQFATRCPWMHNAFACVTTPLTVAFRAWLVVVLQRRRLDRLLEQYRNSGPRWHHLTRRVLSAWTQAFVDRRYRVRFAALHTGSAIRHWVRWYRSRQARRSCKRLAFGHYDSVVRARCWRVWQDALLLSWRLSHLARSVTRAHERSSLKTCFLRWFRQFLIARHARDAVERAARHHRLTLQRGAFKALQAKWLFSKRRAEYVVMRARRLDLLLQAWCFDAWMQYGRAQRQLRDAIRLQELSLMVRKDVFSAWRLYVRRIRWTRERLEGQSWTDEGQPPPGERARRPIGRGSAFGVHSLPASPFIDMVGAAPPIAISSSGGWPQVQPFQDEVARLVAEAVNGPEFPDLLLDLVHAFANAIDAGLPWNSEAARDAFDADHSWRDDLPSTINWYPLRGRFGSFEIVSRSITIDNSMASTAILVEDKHALDCLTGLLFIKALHEIGHSLTRYCLRLLRQIYPVGTRGRNRIPTRHTPVKVGTMKIGNKRVGDAGNGIEELLSNGMRVTYRQDAVSGRLEYLTLVDGPGRRGYQVPDACIDRVRMRPDLFYSTFTAMLGNHDQLNGIPENIMANCVVKNAHGAAWDPVPKNIKH</sequence>
<evidence type="ECO:0000313" key="3">
    <source>
        <dbReference type="Proteomes" id="UP000039324"/>
    </source>
</evidence>
<feature type="non-terminal residue" evidence="2">
    <location>
        <position position="1"/>
    </location>
</feature>
<name>A0A0G4ITL2_PLABS</name>
<proteinExistence type="predicted"/>
<keyword evidence="1" id="KW-1133">Transmembrane helix</keyword>